<feature type="region of interest" description="Disordered" evidence="1">
    <location>
        <begin position="1"/>
        <end position="21"/>
    </location>
</feature>
<dbReference type="EMBL" id="VHII01000007">
    <property type="protein sequence ID" value="KAF1387475.1"/>
    <property type="molecule type" value="Genomic_DNA"/>
</dbReference>
<feature type="compositionally biased region" description="Low complexity" evidence="1">
    <location>
        <begin position="58"/>
        <end position="81"/>
    </location>
</feature>
<reference evidence="2 3" key="1">
    <citation type="submission" date="2019-06" db="EMBL/GenBank/DDBJ databases">
        <title>A chromosome-scale genome assembly of the European perch, Perca fluviatilis.</title>
        <authorList>
            <person name="Roques C."/>
            <person name="Zahm M."/>
            <person name="Cabau C."/>
            <person name="Klopp C."/>
            <person name="Bouchez O."/>
            <person name="Donnadieu C."/>
            <person name="Kuhl H."/>
            <person name="Gislard M."/>
            <person name="Guendouz S."/>
            <person name="Journot L."/>
            <person name="Haffray P."/>
            <person name="Bestin A."/>
            <person name="Morvezen R."/>
            <person name="Feron R."/>
            <person name="Wen M."/>
            <person name="Jouanno E."/>
            <person name="Herpin A."/>
            <person name="Schartl M."/>
            <person name="Postlethwait J."/>
            <person name="Schaerlinger B."/>
            <person name="Chardard D."/>
            <person name="Lecocq T."/>
            <person name="Poncet C."/>
            <person name="Jaffrelo L."/>
            <person name="Lampietro C."/>
            <person name="Guiguen Y."/>
        </authorList>
    </citation>
    <scope>NUCLEOTIDE SEQUENCE [LARGE SCALE GENOMIC DNA]</scope>
    <source>
        <tissue evidence="2">Blood</tissue>
    </source>
</reference>
<organism evidence="2 3">
    <name type="scientific">Perca fluviatilis</name>
    <name type="common">European perch</name>
    <dbReference type="NCBI Taxonomy" id="8168"/>
    <lineage>
        <taxon>Eukaryota</taxon>
        <taxon>Metazoa</taxon>
        <taxon>Chordata</taxon>
        <taxon>Craniata</taxon>
        <taxon>Vertebrata</taxon>
        <taxon>Euteleostomi</taxon>
        <taxon>Actinopterygii</taxon>
        <taxon>Neopterygii</taxon>
        <taxon>Teleostei</taxon>
        <taxon>Neoteleostei</taxon>
        <taxon>Acanthomorphata</taxon>
        <taxon>Eupercaria</taxon>
        <taxon>Perciformes</taxon>
        <taxon>Percoidei</taxon>
        <taxon>Percidae</taxon>
        <taxon>Percinae</taxon>
        <taxon>Perca</taxon>
    </lineage>
</organism>
<dbReference type="Proteomes" id="UP000465112">
    <property type="component" value="Chromosome 7"/>
</dbReference>
<evidence type="ECO:0000313" key="2">
    <source>
        <dbReference type="EMBL" id="KAF1387475.1"/>
    </source>
</evidence>
<gene>
    <name evidence="2" type="ORF">PFLUV_G00079320</name>
</gene>
<feature type="compositionally biased region" description="Basic residues" evidence="1">
    <location>
        <begin position="84"/>
        <end position="97"/>
    </location>
</feature>
<evidence type="ECO:0000313" key="3">
    <source>
        <dbReference type="Proteomes" id="UP000465112"/>
    </source>
</evidence>
<proteinExistence type="predicted"/>
<keyword evidence="3" id="KW-1185">Reference proteome</keyword>
<protein>
    <submittedName>
        <fullName evidence="2">Uncharacterized protein</fullName>
    </submittedName>
</protein>
<accession>A0A6A5FAA8</accession>
<comment type="caution">
    <text evidence="2">The sequence shown here is derived from an EMBL/GenBank/DDBJ whole genome shotgun (WGS) entry which is preliminary data.</text>
</comment>
<feature type="region of interest" description="Disordered" evidence="1">
    <location>
        <begin position="44"/>
        <end position="132"/>
    </location>
</feature>
<name>A0A6A5FAA8_PERFL</name>
<evidence type="ECO:0000256" key="1">
    <source>
        <dbReference type="SAM" id="MobiDB-lite"/>
    </source>
</evidence>
<sequence>MLQEAGVETPRTSSTLAPTAKAIIEQQRQKITALEDERNFLREQLKKALDKPPIAAGKHQSPSGSDSSDSYSLDSESSSSSSDRRKRKKKTKRKSIKKDKGAQFGKRKPQKMSNTGTWRSLKPSRRPEVSTEVVKNTTWIETPSPILL</sequence>
<dbReference type="AlphaFoldDB" id="A0A6A5FAA8"/>